<keyword evidence="4" id="KW-0560">Oxidoreductase</keyword>
<dbReference type="GO" id="GO:0016705">
    <property type="term" value="F:oxidoreductase activity, acting on paired donors, with incorporation or reduction of molecular oxygen"/>
    <property type="evidence" value="ECO:0007669"/>
    <property type="project" value="InterPro"/>
</dbReference>
<dbReference type="InterPro" id="IPR005123">
    <property type="entry name" value="Oxoglu/Fe-dep_dioxygenase_dom"/>
</dbReference>
<organism evidence="8">
    <name type="scientific">Lotharella oceanica</name>
    <dbReference type="NCBI Taxonomy" id="641309"/>
    <lineage>
        <taxon>Eukaryota</taxon>
        <taxon>Sar</taxon>
        <taxon>Rhizaria</taxon>
        <taxon>Cercozoa</taxon>
        <taxon>Chlorarachniophyceae</taxon>
        <taxon>Lotharella</taxon>
    </lineage>
</organism>
<keyword evidence="2" id="KW-0479">Metal-binding</keyword>
<evidence type="ECO:0000313" key="8">
    <source>
        <dbReference type="EMBL" id="CAD9771767.1"/>
    </source>
</evidence>
<protein>
    <recommendedName>
        <fullName evidence="7">Fe2OG dioxygenase domain-containing protein</fullName>
    </recommendedName>
</protein>
<evidence type="ECO:0000256" key="1">
    <source>
        <dbReference type="ARBA" id="ARBA00001961"/>
    </source>
</evidence>
<reference evidence="8" key="1">
    <citation type="submission" date="2021-01" db="EMBL/GenBank/DDBJ databases">
        <authorList>
            <person name="Corre E."/>
            <person name="Pelletier E."/>
            <person name="Niang G."/>
            <person name="Scheremetjew M."/>
            <person name="Finn R."/>
            <person name="Kale V."/>
            <person name="Holt S."/>
            <person name="Cochrane G."/>
            <person name="Meng A."/>
            <person name="Brown T."/>
            <person name="Cohen L."/>
        </authorList>
    </citation>
    <scope>NUCLEOTIDE SEQUENCE</scope>
    <source>
        <strain evidence="8">CCMP622</strain>
    </source>
</reference>
<keyword evidence="3" id="KW-0223">Dioxygenase</keyword>
<proteinExistence type="predicted"/>
<dbReference type="SMART" id="SM00702">
    <property type="entry name" value="P4Hc"/>
    <property type="match status" value="1"/>
</dbReference>
<gene>
    <name evidence="8" type="ORF">LSP00402_LOCUS15757</name>
</gene>
<name>A0A7S2XG91_9EUKA</name>
<dbReference type="EMBL" id="HBHP01025389">
    <property type="protein sequence ID" value="CAD9771767.1"/>
    <property type="molecule type" value="Transcribed_RNA"/>
</dbReference>
<feature type="domain" description="Fe2OG dioxygenase" evidence="7">
    <location>
        <begin position="164"/>
        <end position="258"/>
    </location>
</feature>
<keyword evidence="6" id="KW-1133">Transmembrane helix</keyword>
<keyword evidence="6" id="KW-0812">Transmembrane</keyword>
<evidence type="ECO:0000256" key="2">
    <source>
        <dbReference type="ARBA" id="ARBA00022723"/>
    </source>
</evidence>
<evidence type="ECO:0000256" key="5">
    <source>
        <dbReference type="ARBA" id="ARBA00023004"/>
    </source>
</evidence>
<dbReference type="PROSITE" id="PS51471">
    <property type="entry name" value="FE2OG_OXY"/>
    <property type="match status" value="1"/>
</dbReference>
<dbReference type="InterPro" id="IPR006620">
    <property type="entry name" value="Pro_4_hyd_alph"/>
</dbReference>
<evidence type="ECO:0000259" key="7">
    <source>
        <dbReference type="PROSITE" id="PS51471"/>
    </source>
</evidence>
<dbReference type="GO" id="GO:0031418">
    <property type="term" value="F:L-ascorbic acid binding"/>
    <property type="evidence" value="ECO:0007669"/>
    <property type="project" value="InterPro"/>
</dbReference>
<feature type="transmembrane region" description="Helical" evidence="6">
    <location>
        <begin position="39"/>
        <end position="62"/>
    </location>
</feature>
<keyword evidence="6" id="KW-0472">Membrane</keyword>
<dbReference type="GO" id="GO:0005506">
    <property type="term" value="F:iron ion binding"/>
    <property type="evidence" value="ECO:0007669"/>
    <property type="project" value="InterPro"/>
</dbReference>
<dbReference type="Gene3D" id="2.60.120.620">
    <property type="entry name" value="q2cbj1_9rhob like domain"/>
    <property type="match status" value="1"/>
</dbReference>
<keyword evidence="5" id="KW-0408">Iron</keyword>
<evidence type="ECO:0000256" key="6">
    <source>
        <dbReference type="SAM" id="Phobius"/>
    </source>
</evidence>
<sequence>MPNPSAWFTACVGCLTSAWGAAAAKMNIDLASNALLDHWWKLNLCTVAVLLAIVMGGVRVVMLPDNAVAEIRTENLLSEEQCEAIKLAAEKAAAERGGWMKRRHRSYPTTDLPALTIEPIAELWNNTLERRVFERLEDVYGIGRRRRGRRRTSTHEQQASDVDKYEGPLFLRDLFVVKYSMEGQRGLELHQDGSHISFNIALTNHGADYEGGGTFIRAINRTLTTNKGDILMHPSCIYHAGVGISKGVRYIMVGFVKHHRPPWWRLWGNMATLYQLRSSLQDGGEDVNVSFFDQLFFILVRRLGELWITNRWVVLLIAGALALVVILAASIAWDYYMIHKLKCKTKGNACTNRSKSKNS</sequence>
<dbReference type="GO" id="GO:0051213">
    <property type="term" value="F:dioxygenase activity"/>
    <property type="evidence" value="ECO:0007669"/>
    <property type="project" value="UniProtKB-KW"/>
</dbReference>
<evidence type="ECO:0000256" key="4">
    <source>
        <dbReference type="ARBA" id="ARBA00023002"/>
    </source>
</evidence>
<accession>A0A7S2XG91</accession>
<dbReference type="SUPFAM" id="SSF51197">
    <property type="entry name" value="Clavaminate synthase-like"/>
    <property type="match status" value="1"/>
</dbReference>
<comment type="cofactor">
    <cofactor evidence="1">
        <name>L-ascorbate</name>
        <dbReference type="ChEBI" id="CHEBI:38290"/>
    </cofactor>
</comment>
<dbReference type="AlphaFoldDB" id="A0A7S2XG91"/>
<evidence type="ECO:0000256" key="3">
    <source>
        <dbReference type="ARBA" id="ARBA00022964"/>
    </source>
</evidence>
<feature type="transmembrane region" description="Helical" evidence="6">
    <location>
        <begin position="312"/>
        <end position="336"/>
    </location>
</feature>